<keyword evidence="2" id="KW-0812">Transmembrane</keyword>
<dbReference type="InterPro" id="IPR050570">
    <property type="entry name" value="Cell_wall_metabolism_enzyme"/>
</dbReference>
<sequence length="541" mass="60728">MKHTLAVRYRWITLFLIIMMILLASFVFPVPASLVSGMTVVHQESGTTSYHSLDHDDATALLQGLSGEPSPETPDGESSNSFASFTMTLHTRWLPNRQYEITASMDQGLFVQRSSRQPSLSRHPVFFYIHPAFEALYDHATPPAIQIQGPDEIFHPPATHDSWEFQRLDGSWTKSSQFRDISHDSVLPVDSSNYILRLNLDPPPDEIWLQVTDPSGDMRYNDPLESSTLPVFPYNGRHDYQLEFSWTDEEQPYRGSITSAFSLEMNLPPDFQVPGPHALQGEMLVFHARHLPDGANPVFQHSLTDQVHFYPLEDGVAAYIPTHYGTSPGEYVLSYGLEGEPLQETTLTLHPRYFHIQYLTIDAGVAAATRNEEAAAMTAKYFTPSRDRSNPERYYSKSFIIPVKGRLTTEFGETRYVNNAPTSYRHSGLDIAAPTGTPVAATNRGRVVLAMDLITQGKTVVIDHGQGLFSVYFHLDELKTVENKVVERGEIIGTVGTTGFSTGPHLHFTMSHYRHNLEPGHFLVGEPITYQNAALYLSPQE</sequence>
<evidence type="ECO:0000256" key="2">
    <source>
        <dbReference type="SAM" id="Phobius"/>
    </source>
</evidence>
<evidence type="ECO:0000256" key="1">
    <source>
        <dbReference type="ARBA" id="ARBA00022729"/>
    </source>
</evidence>
<name>A0A1H3QPG5_9FIRM</name>
<organism evidence="4 5">
    <name type="scientific">Tindallia californiensis</name>
    <dbReference type="NCBI Taxonomy" id="159292"/>
    <lineage>
        <taxon>Bacteria</taxon>
        <taxon>Bacillati</taxon>
        <taxon>Bacillota</taxon>
        <taxon>Clostridia</taxon>
        <taxon>Peptostreptococcales</taxon>
        <taxon>Tindalliaceae</taxon>
        <taxon>Tindallia</taxon>
    </lineage>
</organism>
<dbReference type="AlphaFoldDB" id="A0A1H3QPG5"/>
<dbReference type="RefSeq" id="WP_093315038.1">
    <property type="nucleotide sequence ID" value="NZ_FNPV01000010.1"/>
</dbReference>
<protein>
    <submittedName>
        <fullName evidence="4">Murein DD-endopeptidase MepM and murein hydrolase activator NlpD, contain LysM domain</fullName>
    </submittedName>
</protein>
<proteinExistence type="predicted"/>
<keyword evidence="4" id="KW-0378">Hydrolase</keyword>
<gene>
    <name evidence="4" type="ORF">SAMN05192546_11017</name>
</gene>
<dbReference type="Pfam" id="PF01551">
    <property type="entry name" value="Peptidase_M23"/>
    <property type="match status" value="1"/>
</dbReference>
<dbReference type="EMBL" id="FNPV01000010">
    <property type="protein sequence ID" value="SDZ14961.1"/>
    <property type="molecule type" value="Genomic_DNA"/>
</dbReference>
<reference evidence="4 5" key="1">
    <citation type="submission" date="2016-10" db="EMBL/GenBank/DDBJ databases">
        <authorList>
            <person name="de Groot N.N."/>
        </authorList>
    </citation>
    <scope>NUCLEOTIDE SEQUENCE [LARGE SCALE GENOMIC DNA]</scope>
    <source>
        <strain evidence="4 5">APO</strain>
    </source>
</reference>
<keyword evidence="2" id="KW-1133">Transmembrane helix</keyword>
<accession>A0A1H3QPG5</accession>
<dbReference type="STRING" id="159292.SAMN05192546_11017"/>
<evidence type="ECO:0000259" key="3">
    <source>
        <dbReference type="Pfam" id="PF01551"/>
    </source>
</evidence>
<feature type="transmembrane region" description="Helical" evidence="2">
    <location>
        <begin position="12"/>
        <end position="32"/>
    </location>
</feature>
<dbReference type="CDD" id="cd12797">
    <property type="entry name" value="M23_peptidase"/>
    <property type="match status" value="1"/>
</dbReference>
<keyword evidence="2" id="KW-0472">Membrane</keyword>
<keyword evidence="5" id="KW-1185">Reference proteome</keyword>
<dbReference type="PANTHER" id="PTHR21666">
    <property type="entry name" value="PEPTIDASE-RELATED"/>
    <property type="match status" value="1"/>
</dbReference>
<feature type="domain" description="M23ase beta-sheet core" evidence="3">
    <location>
        <begin position="425"/>
        <end position="519"/>
    </location>
</feature>
<dbReference type="GO" id="GO:0004222">
    <property type="term" value="F:metalloendopeptidase activity"/>
    <property type="evidence" value="ECO:0007669"/>
    <property type="project" value="TreeGrafter"/>
</dbReference>
<dbReference type="Gene3D" id="2.70.70.10">
    <property type="entry name" value="Glucose Permease (Domain IIA)"/>
    <property type="match status" value="1"/>
</dbReference>
<dbReference type="Proteomes" id="UP000199230">
    <property type="component" value="Unassembled WGS sequence"/>
</dbReference>
<dbReference type="PANTHER" id="PTHR21666:SF289">
    <property type="entry name" value="L-ALA--D-GLU ENDOPEPTIDASE"/>
    <property type="match status" value="1"/>
</dbReference>
<keyword evidence="1" id="KW-0732">Signal</keyword>
<dbReference type="SUPFAM" id="SSF51261">
    <property type="entry name" value="Duplicated hybrid motif"/>
    <property type="match status" value="1"/>
</dbReference>
<evidence type="ECO:0000313" key="4">
    <source>
        <dbReference type="EMBL" id="SDZ14961.1"/>
    </source>
</evidence>
<dbReference type="InterPro" id="IPR011055">
    <property type="entry name" value="Dup_hybrid_motif"/>
</dbReference>
<evidence type="ECO:0000313" key="5">
    <source>
        <dbReference type="Proteomes" id="UP000199230"/>
    </source>
</evidence>
<dbReference type="OrthoDB" id="9801106at2"/>
<dbReference type="InterPro" id="IPR016047">
    <property type="entry name" value="M23ase_b-sheet_dom"/>
</dbReference>